<evidence type="ECO:0000313" key="1">
    <source>
        <dbReference type="EMBL" id="KAJ3548021.1"/>
    </source>
</evidence>
<organism evidence="1 2">
    <name type="scientific">Fusarium decemcellulare</name>
    <dbReference type="NCBI Taxonomy" id="57161"/>
    <lineage>
        <taxon>Eukaryota</taxon>
        <taxon>Fungi</taxon>
        <taxon>Dikarya</taxon>
        <taxon>Ascomycota</taxon>
        <taxon>Pezizomycotina</taxon>
        <taxon>Sordariomycetes</taxon>
        <taxon>Hypocreomycetidae</taxon>
        <taxon>Hypocreales</taxon>
        <taxon>Nectriaceae</taxon>
        <taxon>Fusarium</taxon>
        <taxon>Fusarium decemcellulare species complex</taxon>
    </lineage>
</organism>
<dbReference type="Proteomes" id="UP001148629">
    <property type="component" value="Unassembled WGS sequence"/>
</dbReference>
<sequence>MLPSYVVNATETKHVQAALDFATRWNLRVTIKNTGHNGAGRNLGYGSLSIWTHHIKTIEIHKSFFTSCGKDSVKKAPQMAVKVGAGVQDGELFTSLARLNVTAVGGTNMDVGVVGWATGGGHGFMTGKYGMGADNILEVEIVTPTGQALTANECQHEDMFWAIRGGGGGTFGVITSMTMKAYPLPSMVMAGINIVAKNGTSPSAWYQVIAELHTLLPDVQDRGVHGYYTISGPPSSETLTFSGSLFMWNGSNNTFEDAMAPVRKHLQASNGTVNFSITQLPFNSFTDLLDNMPPLDKVRMDASISASRLVSRDAITDRTEDFARVLGKIGPKAELSSDDLPNVSLSGTLTISRKPANNALNPAWRDAVVHLIVSRSWYHSTPSSTVAEIVRNVTYDKLGLLRQLDPNSGAYLNEANVMEPDWQWSFFGLNYARLREIKDKYDPEGILWCHQCVGSEGWLQRADGKLCRAYDPFKR</sequence>
<reference evidence="1" key="1">
    <citation type="submission" date="2022-08" db="EMBL/GenBank/DDBJ databases">
        <title>Genome Sequence of Fusarium decemcellulare.</title>
        <authorList>
            <person name="Buettner E."/>
        </authorList>
    </citation>
    <scope>NUCLEOTIDE SEQUENCE</scope>
    <source>
        <strain evidence="1">Babe19</strain>
    </source>
</reference>
<gene>
    <name evidence="1" type="ORF">NM208_g1214</name>
</gene>
<comment type="caution">
    <text evidence="1">The sequence shown here is derived from an EMBL/GenBank/DDBJ whole genome shotgun (WGS) entry which is preliminary data.</text>
</comment>
<protein>
    <submittedName>
        <fullName evidence="1">Uncharacterized protein</fullName>
    </submittedName>
</protein>
<accession>A0ACC1SWX8</accession>
<proteinExistence type="predicted"/>
<name>A0ACC1SWX8_9HYPO</name>
<dbReference type="EMBL" id="JANRMS010000060">
    <property type="protein sequence ID" value="KAJ3548021.1"/>
    <property type="molecule type" value="Genomic_DNA"/>
</dbReference>
<keyword evidence="2" id="KW-1185">Reference proteome</keyword>
<evidence type="ECO:0000313" key="2">
    <source>
        <dbReference type="Proteomes" id="UP001148629"/>
    </source>
</evidence>